<evidence type="ECO:0000256" key="1">
    <source>
        <dbReference type="PROSITE-ProRule" id="PRU00339"/>
    </source>
</evidence>
<dbReference type="AlphaFoldDB" id="A0A561SJE5"/>
<accession>A0A561SJE5</accession>
<name>A0A561SJE5_9PSEU</name>
<dbReference type="EMBL" id="VIWU01000001">
    <property type="protein sequence ID" value="TWF75001.1"/>
    <property type="molecule type" value="Genomic_DNA"/>
</dbReference>
<dbReference type="Proteomes" id="UP000321261">
    <property type="component" value="Unassembled WGS sequence"/>
</dbReference>
<reference evidence="2 3" key="1">
    <citation type="submission" date="2019-06" db="EMBL/GenBank/DDBJ databases">
        <title>Sequencing the genomes of 1000 actinobacteria strains.</title>
        <authorList>
            <person name="Klenk H.-P."/>
        </authorList>
    </citation>
    <scope>NUCLEOTIDE SEQUENCE [LARGE SCALE GENOMIC DNA]</scope>
    <source>
        <strain evidence="2 3">DSM 45671</strain>
    </source>
</reference>
<dbReference type="InterPro" id="IPR019734">
    <property type="entry name" value="TPR_rpt"/>
</dbReference>
<dbReference type="Pfam" id="PF14559">
    <property type="entry name" value="TPR_19"/>
    <property type="match status" value="1"/>
</dbReference>
<organism evidence="2 3">
    <name type="scientific">Pseudonocardia hierapolitana</name>
    <dbReference type="NCBI Taxonomy" id="1128676"/>
    <lineage>
        <taxon>Bacteria</taxon>
        <taxon>Bacillati</taxon>
        <taxon>Actinomycetota</taxon>
        <taxon>Actinomycetes</taxon>
        <taxon>Pseudonocardiales</taxon>
        <taxon>Pseudonocardiaceae</taxon>
        <taxon>Pseudonocardia</taxon>
    </lineage>
</organism>
<feature type="repeat" description="TPR" evidence="1">
    <location>
        <begin position="37"/>
        <end position="70"/>
    </location>
</feature>
<keyword evidence="1" id="KW-0802">TPR repeat</keyword>
<dbReference type="InterPro" id="IPR011990">
    <property type="entry name" value="TPR-like_helical_dom_sf"/>
</dbReference>
<feature type="repeat" description="TPR" evidence="1">
    <location>
        <begin position="71"/>
        <end position="104"/>
    </location>
</feature>
<evidence type="ECO:0000313" key="3">
    <source>
        <dbReference type="Proteomes" id="UP000321261"/>
    </source>
</evidence>
<proteinExistence type="predicted"/>
<dbReference type="Gene3D" id="1.25.40.10">
    <property type="entry name" value="Tetratricopeptide repeat domain"/>
    <property type="match status" value="1"/>
</dbReference>
<dbReference type="SMART" id="SM00028">
    <property type="entry name" value="TPR"/>
    <property type="match status" value="2"/>
</dbReference>
<dbReference type="PROSITE" id="PS50005">
    <property type="entry name" value="TPR"/>
    <property type="match status" value="2"/>
</dbReference>
<protein>
    <submittedName>
        <fullName evidence="2">Tetratricopeptide repeat protein</fullName>
    </submittedName>
</protein>
<comment type="caution">
    <text evidence="2">The sequence shown here is derived from an EMBL/GenBank/DDBJ whole genome shotgun (WGS) entry which is preliminary data.</text>
</comment>
<sequence length="111" mass="12679">MQDTERYRLAEVHLEAGDPLEALRLLEPLADELRTHAGGQLLLGRAYYHSAQLARAQDAFERVVEMAPTDAYARFALGRTLQRRSRHDEAEVHFRVAAALDPRPEFREPVD</sequence>
<keyword evidence="3" id="KW-1185">Reference proteome</keyword>
<evidence type="ECO:0000313" key="2">
    <source>
        <dbReference type="EMBL" id="TWF75001.1"/>
    </source>
</evidence>
<dbReference type="SUPFAM" id="SSF48452">
    <property type="entry name" value="TPR-like"/>
    <property type="match status" value="1"/>
</dbReference>
<gene>
    <name evidence="2" type="ORF">FHX44_11885</name>
</gene>
<dbReference type="RefSeq" id="WP_212612322.1">
    <property type="nucleotide sequence ID" value="NZ_VIWU01000001.1"/>
</dbReference>